<dbReference type="RefSeq" id="WP_076448773.1">
    <property type="nucleotide sequence ID" value="NZ_FTOJ01000001.1"/>
</dbReference>
<dbReference type="Pfam" id="PF20448">
    <property type="entry name" value="DUF6705"/>
    <property type="match status" value="1"/>
</dbReference>
<dbReference type="InterPro" id="IPR046551">
    <property type="entry name" value="DUF6705"/>
</dbReference>
<organism evidence="3 4">
    <name type="scientific">Chryseobacterium piscicola</name>
    <dbReference type="NCBI Taxonomy" id="551459"/>
    <lineage>
        <taxon>Bacteria</taxon>
        <taxon>Pseudomonadati</taxon>
        <taxon>Bacteroidota</taxon>
        <taxon>Flavobacteriia</taxon>
        <taxon>Flavobacteriales</taxon>
        <taxon>Weeksellaceae</taxon>
        <taxon>Chryseobacterium group</taxon>
        <taxon>Chryseobacterium</taxon>
    </lineage>
</organism>
<evidence type="ECO:0000313" key="3">
    <source>
        <dbReference type="EMBL" id="SIS52240.1"/>
    </source>
</evidence>
<accession>A0A1N7JSC7</accession>
<sequence length="205" mass="23717">MKQIFFILFLATNTIFAQQISEYKNIYSDNKSFDFPPANPKYYKDLYHYFDPFLGTWKYTSGNKTFVVTLWKDEMRSYKDSEGLSVKFYSDNIYGHYKMVQDFGTLNQQILYTSEINIGVSSTQWATVIFASSTIPNKLNGHLFDVNTEPANSVYWPLRGFLTMTIDSGSNPVTAHWKVTDSEERLSSGKNYNFVIPTDIILTKE</sequence>
<reference evidence="2 5" key="1">
    <citation type="submission" date="2016-11" db="EMBL/GenBank/DDBJ databases">
        <title>Whole genomes of Flavobacteriaceae.</title>
        <authorList>
            <person name="Stine C."/>
            <person name="Li C."/>
            <person name="Tadesse D."/>
        </authorList>
    </citation>
    <scope>NUCLEOTIDE SEQUENCE [LARGE SCALE GENOMIC DNA]</scope>
    <source>
        <strain evidence="2 5">DSM 21068</strain>
    </source>
</reference>
<feature type="domain" description="DUF6705" evidence="1">
    <location>
        <begin position="1"/>
        <end position="205"/>
    </location>
</feature>
<evidence type="ECO:0000259" key="1">
    <source>
        <dbReference type="Pfam" id="PF20448"/>
    </source>
</evidence>
<evidence type="ECO:0000313" key="5">
    <source>
        <dbReference type="Proteomes" id="UP000238314"/>
    </source>
</evidence>
<gene>
    <name evidence="2" type="ORF">B0A70_12575</name>
    <name evidence="3" type="ORF">SAMN05421796_101113</name>
</gene>
<proteinExistence type="predicted"/>
<dbReference type="OrthoDB" id="1261237at2"/>
<protein>
    <recommendedName>
        <fullName evidence="1">DUF6705 domain-containing protein</fullName>
    </recommendedName>
</protein>
<name>A0A1N7JSC7_9FLAO</name>
<dbReference type="Proteomes" id="UP000238314">
    <property type="component" value="Unassembled WGS sequence"/>
</dbReference>
<evidence type="ECO:0000313" key="2">
    <source>
        <dbReference type="EMBL" id="PQA91302.1"/>
    </source>
</evidence>
<reference evidence="4" key="3">
    <citation type="submission" date="2017-01" db="EMBL/GenBank/DDBJ databases">
        <authorList>
            <person name="Varghese N."/>
            <person name="Submissions S."/>
        </authorList>
    </citation>
    <scope>NUCLEOTIDE SEQUENCE [LARGE SCALE GENOMIC DNA]</scope>
    <source>
        <strain evidence="4">DSM 21068</strain>
    </source>
</reference>
<dbReference type="Proteomes" id="UP000186246">
    <property type="component" value="Unassembled WGS sequence"/>
</dbReference>
<dbReference type="AlphaFoldDB" id="A0A1N7JSC7"/>
<keyword evidence="5" id="KW-1185">Reference proteome</keyword>
<dbReference type="EMBL" id="FTOJ01000001">
    <property type="protein sequence ID" value="SIS52240.1"/>
    <property type="molecule type" value="Genomic_DNA"/>
</dbReference>
<dbReference type="STRING" id="551459.SAMN05421796_101113"/>
<reference evidence="3" key="2">
    <citation type="submission" date="2017-01" db="EMBL/GenBank/DDBJ databases">
        <authorList>
            <person name="Mah S.A."/>
            <person name="Swanson W.J."/>
            <person name="Moy G.W."/>
            <person name="Vacquier V.D."/>
        </authorList>
    </citation>
    <scope>NUCLEOTIDE SEQUENCE [LARGE SCALE GENOMIC DNA]</scope>
    <source>
        <strain evidence="3">DSM 21068</strain>
    </source>
</reference>
<dbReference type="EMBL" id="MUGO01000019">
    <property type="protein sequence ID" value="PQA91302.1"/>
    <property type="molecule type" value="Genomic_DNA"/>
</dbReference>
<evidence type="ECO:0000313" key="4">
    <source>
        <dbReference type="Proteomes" id="UP000186246"/>
    </source>
</evidence>